<proteinExistence type="predicted"/>
<accession>B5LPR9</accession>
<protein>
    <recommendedName>
        <fullName evidence="3">Minor capsid protein</fullName>
    </recommendedName>
</protein>
<dbReference type="Pfam" id="PF12691">
    <property type="entry name" value="Phage_tail_terminator_6"/>
    <property type="match status" value="1"/>
</dbReference>
<keyword evidence="2" id="KW-1185">Reference proteome</keyword>
<dbReference type="GeneID" id="6803921"/>
<dbReference type="InterPro" id="IPR024411">
    <property type="entry name" value="Tail_terminator_phage"/>
</dbReference>
<dbReference type="KEGG" id="vg:6803921"/>
<dbReference type="EMBL" id="EU874396">
    <property type="protein sequence ID" value="ACH42315.1"/>
    <property type="molecule type" value="Genomic_DNA"/>
</dbReference>
<name>B5LPR9_9CAUD</name>
<dbReference type="Proteomes" id="UP000002340">
    <property type="component" value="Segment"/>
</dbReference>
<evidence type="ECO:0008006" key="3">
    <source>
        <dbReference type="Google" id="ProtNLM"/>
    </source>
</evidence>
<dbReference type="RefSeq" id="YP_002154383.1">
    <property type="nucleotide sequence ID" value="NC_011167.1"/>
</dbReference>
<organism evidence="1 2">
    <name type="scientific">Bacillus phage IEBH</name>
    <dbReference type="NCBI Taxonomy" id="2884422"/>
    <lineage>
        <taxon>Viruses</taxon>
        <taxon>Duplodnaviria</taxon>
        <taxon>Heunggongvirae</taxon>
        <taxon>Uroviricota</taxon>
        <taxon>Caudoviricetes</taxon>
        <taxon>Cecivirus</taxon>
        <taxon>Cecivirus IEBH</taxon>
    </lineage>
</organism>
<sequence>MKWLVESAIKHLTAVLPPNIVYAPIKANVLDVGTNNTPRKSIALRIIPSAPGEQYFEGETIRKQFQILVKSPDGLEAMSSIEAIADELHNLHMRKFHSIDDSYNLITMEKYVEPNWVDKTEANEQIYTALFVAELEIGGN</sequence>
<evidence type="ECO:0000313" key="1">
    <source>
        <dbReference type="EMBL" id="ACH42315.1"/>
    </source>
</evidence>
<evidence type="ECO:0000313" key="2">
    <source>
        <dbReference type="Proteomes" id="UP000002340"/>
    </source>
</evidence>
<reference evidence="1 2" key="1">
    <citation type="submission" date="2008-07" db="EMBL/GenBank/DDBJ databases">
        <title>Siphoviridae phage from Bacillus thurigiensis.</title>
        <authorList>
            <person name="Dreze P.-A."/>
            <person name="Smeesters P."/>
            <person name="Van Melderen L."/>
        </authorList>
    </citation>
    <scope>NUCLEOTIDE SEQUENCE [LARGE SCALE GENOMIC DNA]</scope>
</reference>